<evidence type="ECO:0000256" key="1">
    <source>
        <dbReference type="SAM" id="MobiDB-lite"/>
    </source>
</evidence>
<keyword evidence="3" id="KW-1185">Reference proteome</keyword>
<dbReference type="AlphaFoldDB" id="A0A6H5GCG2"/>
<accession>A0A6H5GCG2</accession>
<protein>
    <submittedName>
        <fullName evidence="2">Uncharacterized protein</fullName>
    </submittedName>
</protein>
<name>A0A6H5GCG2_9HEMI</name>
<organism evidence="2 3">
    <name type="scientific">Nesidiocoris tenuis</name>
    <dbReference type="NCBI Taxonomy" id="355587"/>
    <lineage>
        <taxon>Eukaryota</taxon>
        <taxon>Metazoa</taxon>
        <taxon>Ecdysozoa</taxon>
        <taxon>Arthropoda</taxon>
        <taxon>Hexapoda</taxon>
        <taxon>Insecta</taxon>
        <taxon>Pterygota</taxon>
        <taxon>Neoptera</taxon>
        <taxon>Paraneoptera</taxon>
        <taxon>Hemiptera</taxon>
        <taxon>Heteroptera</taxon>
        <taxon>Panheteroptera</taxon>
        <taxon>Cimicomorpha</taxon>
        <taxon>Miridae</taxon>
        <taxon>Dicyphina</taxon>
        <taxon>Nesidiocoris</taxon>
    </lineage>
</organism>
<feature type="region of interest" description="Disordered" evidence="1">
    <location>
        <begin position="14"/>
        <end position="33"/>
    </location>
</feature>
<sequence length="194" mass="21608">MLIRRQFMQRVFPPTPVDPALAKPNLTTPKQTGSRYRLHNENLFEESFETSYNQVSQSSSLSEVKTDGESRSRKTQVCTSLLCECCESEEPIPTDRQAVVGARLAEDARGPNRSWNGSLERTSGAVSSRCLPAVLVWKCVLHELKHKLMSYHETGRRTQSDDCTLLDNDRSSGVDCAGRLATTCTADNMCPPLL</sequence>
<evidence type="ECO:0000313" key="3">
    <source>
        <dbReference type="Proteomes" id="UP000479000"/>
    </source>
</evidence>
<dbReference type="EMBL" id="CADCXU010010289">
    <property type="protein sequence ID" value="CAB0001006.1"/>
    <property type="molecule type" value="Genomic_DNA"/>
</dbReference>
<feature type="non-terminal residue" evidence="2">
    <location>
        <position position="194"/>
    </location>
</feature>
<dbReference type="Proteomes" id="UP000479000">
    <property type="component" value="Unassembled WGS sequence"/>
</dbReference>
<gene>
    <name evidence="2" type="ORF">NTEN_LOCUS6793</name>
</gene>
<proteinExistence type="predicted"/>
<evidence type="ECO:0000313" key="2">
    <source>
        <dbReference type="EMBL" id="CAB0001006.1"/>
    </source>
</evidence>
<reference evidence="2 3" key="1">
    <citation type="submission" date="2020-02" db="EMBL/GenBank/DDBJ databases">
        <authorList>
            <person name="Ferguson B K."/>
        </authorList>
    </citation>
    <scope>NUCLEOTIDE SEQUENCE [LARGE SCALE GENOMIC DNA]</scope>
</reference>